<dbReference type="PIRSF" id="PIRSF029347">
    <property type="entry name" value="RecF"/>
    <property type="match status" value="1"/>
</dbReference>
<keyword evidence="3" id="KW-0742">SOS response</keyword>
<reference evidence="6 7" key="1">
    <citation type="journal article" date="2021" name="Arch. Microbiol.">
        <title>Myceligenerans indicum sp. nov., an actinobacterium isolated from mangrove sediment of Sundarbans, India.</title>
        <authorList>
            <person name="Asha K."/>
            <person name="Bhadury P."/>
        </authorList>
    </citation>
    <scope>NUCLEOTIDE SEQUENCE [LARGE SCALE GENOMIC DNA]</scope>
    <source>
        <strain evidence="6 7">I2</strain>
    </source>
</reference>
<dbReference type="EMBL" id="JABBYC010000002">
    <property type="protein sequence ID" value="MBL0885242.1"/>
    <property type="molecule type" value="Genomic_DNA"/>
</dbReference>
<protein>
    <submittedName>
        <fullName evidence="6">AAA family ATPase</fullName>
    </submittedName>
</protein>
<evidence type="ECO:0000313" key="6">
    <source>
        <dbReference type="EMBL" id="MBL0885242.1"/>
    </source>
</evidence>
<dbReference type="Pfam" id="PF13304">
    <property type="entry name" value="AAA_21"/>
    <property type="match status" value="1"/>
</dbReference>
<dbReference type="Gene3D" id="3.40.50.300">
    <property type="entry name" value="P-loop containing nucleotide triphosphate hydrolases"/>
    <property type="match status" value="2"/>
</dbReference>
<organism evidence="6 7">
    <name type="scientific">Myceligenerans indicum</name>
    <dbReference type="NCBI Taxonomy" id="2593663"/>
    <lineage>
        <taxon>Bacteria</taxon>
        <taxon>Bacillati</taxon>
        <taxon>Actinomycetota</taxon>
        <taxon>Actinomycetes</taxon>
        <taxon>Micrococcales</taxon>
        <taxon>Promicromonosporaceae</taxon>
        <taxon>Myceligenerans</taxon>
    </lineage>
</organism>
<dbReference type="Pfam" id="PF13175">
    <property type="entry name" value="AAA_15"/>
    <property type="match status" value="1"/>
</dbReference>
<dbReference type="InterPro" id="IPR041685">
    <property type="entry name" value="AAA_GajA/Old/RecF-like"/>
</dbReference>
<feature type="domain" description="Endonuclease GajA/Old nuclease/RecF-like AAA" evidence="4">
    <location>
        <begin position="1"/>
        <end position="45"/>
    </location>
</feature>
<evidence type="ECO:0000313" key="7">
    <source>
        <dbReference type="Proteomes" id="UP000675409"/>
    </source>
</evidence>
<gene>
    <name evidence="6" type="ORF">HGK34_02910</name>
</gene>
<keyword evidence="2" id="KW-0234">DNA repair</keyword>
<evidence type="ECO:0000256" key="2">
    <source>
        <dbReference type="ARBA" id="ARBA00023204"/>
    </source>
</evidence>
<evidence type="ECO:0000256" key="3">
    <source>
        <dbReference type="ARBA" id="ARBA00023236"/>
    </source>
</evidence>
<feature type="domain" description="ATPase AAA-type core" evidence="5">
    <location>
        <begin position="240"/>
        <end position="357"/>
    </location>
</feature>
<comment type="caution">
    <text evidence="6">The sequence shown here is derived from an EMBL/GenBank/DDBJ whole genome shotgun (WGS) entry which is preliminary data.</text>
</comment>
<dbReference type="Proteomes" id="UP000675409">
    <property type="component" value="Unassembled WGS sequence"/>
</dbReference>
<dbReference type="InterPro" id="IPR027417">
    <property type="entry name" value="P-loop_NTPase"/>
</dbReference>
<evidence type="ECO:0000259" key="4">
    <source>
        <dbReference type="Pfam" id="PF13175"/>
    </source>
</evidence>
<keyword evidence="1" id="KW-0227">DNA damage</keyword>
<keyword evidence="7" id="KW-1185">Reference proteome</keyword>
<dbReference type="PANTHER" id="PTHR32182">
    <property type="entry name" value="DNA REPLICATION AND REPAIR PROTEIN RECF"/>
    <property type="match status" value="1"/>
</dbReference>
<name>A0ABS1LI35_9MICO</name>
<dbReference type="PANTHER" id="PTHR32182:SF0">
    <property type="entry name" value="DNA REPLICATION AND REPAIR PROTEIN RECF"/>
    <property type="match status" value="1"/>
</dbReference>
<dbReference type="RefSeq" id="WP_201845074.1">
    <property type="nucleotide sequence ID" value="NZ_JABBYC010000002.1"/>
</dbReference>
<dbReference type="InterPro" id="IPR003959">
    <property type="entry name" value="ATPase_AAA_core"/>
</dbReference>
<dbReference type="SUPFAM" id="SSF52540">
    <property type="entry name" value="P-loop containing nucleoside triphosphate hydrolases"/>
    <property type="match status" value="1"/>
</dbReference>
<dbReference type="InterPro" id="IPR014555">
    <property type="entry name" value="RecF-like"/>
</dbReference>
<evidence type="ECO:0000256" key="1">
    <source>
        <dbReference type="ARBA" id="ARBA00022763"/>
    </source>
</evidence>
<proteinExistence type="predicted"/>
<evidence type="ECO:0000259" key="5">
    <source>
        <dbReference type="Pfam" id="PF13304"/>
    </source>
</evidence>
<dbReference type="CDD" id="cd00267">
    <property type="entry name" value="ABC_ATPase"/>
    <property type="match status" value="1"/>
</dbReference>
<accession>A0ABS1LI35</accession>
<sequence length="434" mass="47496">MLTEVTLENFKSYSAAQTLELSSMTVLVGANAAGKSNAIEAIRFLSWLAQGQSLGSIQYQVNSADRVVRGISSKLAHLGGKEFSLGCRLERDSWDRMEVRLEYRSDGFHIVGEHITDKNQKVPLYTLDQPSTDRGTEASVAYNNFARGGKKPHIRASDQHAVFTQLVSGAVIEAGHKVSRATIPGVAKEYEATLARVLFLDPVPARMREYAFPSETRLNGDGSNISAVLYNLCEASAASTETKTQVLDFVRSLPEQEIADIEFLAEPRGGRLLQLVETFGRDYRRYDASLLSDGTLRVLAIAAAMLSADRGSLVVIEEIDNGVHPSRARDLLERIQRIAAARGLRVLLSTHNPALLDALPLEAIPRVVFCYRDPEDGDSRLVTLEELDSYPELVARGPLGRLLSAGDVDRAAKRLGTRPGSPRDLLRARLGIAS</sequence>